<gene>
    <name evidence="2" type="ORF">C8A01DRAFT_20506</name>
</gene>
<keyword evidence="1" id="KW-1133">Transmembrane helix</keyword>
<feature type="transmembrane region" description="Helical" evidence="1">
    <location>
        <begin position="111"/>
        <end position="128"/>
    </location>
</feature>
<feature type="transmembrane region" description="Helical" evidence="1">
    <location>
        <begin position="79"/>
        <end position="99"/>
    </location>
</feature>
<dbReference type="Proteomes" id="UP001303115">
    <property type="component" value="Unassembled WGS sequence"/>
</dbReference>
<name>A0AAN6P9T6_9PEZI</name>
<dbReference type="InterPro" id="IPR025363">
    <property type="entry name" value="DUF4267"/>
</dbReference>
<organism evidence="2 3">
    <name type="scientific">Parachaetomium inaequale</name>
    <dbReference type="NCBI Taxonomy" id="2588326"/>
    <lineage>
        <taxon>Eukaryota</taxon>
        <taxon>Fungi</taxon>
        <taxon>Dikarya</taxon>
        <taxon>Ascomycota</taxon>
        <taxon>Pezizomycotina</taxon>
        <taxon>Sordariomycetes</taxon>
        <taxon>Sordariomycetidae</taxon>
        <taxon>Sordariales</taxon>
        <taxon>Chaetomiaceae</taxon>
        <taxon>Parachaetomium</taxon>
    </lineage>
</organism>
<keyword evidence="3" id="KW-1185">Reference proteome</keyword>
<evidence type="ECO:0000256" key="1">
    <source>
        <dbReference type="SAM" id="Phobius"/>
    </source>
</evidence>
<keyword evidence="1" id="KW-0812">Transmembrane</keyword>
<keyword evidence="1" id="KW-0472">Membrane</keyword>
<comment type="caution">
    <text evidence="2">The sequence shown here is derived from an EMBL/GenBank/DDBJ whole genome shotgun (WGS) entry which is preliminary data.</text>
</comment>
<dbReference type="AlphaFoldDB" id="A0AAN6P9T6"/>
<sequence length="129" mass="14035">MFDHFRLTHIPSLFVATATTFGGMWPFFDAPAATADMGLPRRFSESKETRAVFQLCSGRTTALGLLAFAFYFQDKFAEVDTVMVILGAYVGAVDGYVFWREGCRGKGVQRALSGVAIAASGWFGMVGGR</sequence>
<reference evidence="3" key="1">
    <citation type="journal article" date="2023" name="Mol. Phylogenet. Evol.">
        <title>Genome-scale phylogeny and comparative genomics of the fungal order Sordariales.</title>
        <authorList>
            <person name="Hensen N."/>
            <person name="Bonometti L."/>
            <person name="Westerberg I."/>
            <person name="Brannstrom I.O."/>
            <person name="Guillou S."/>
            <person name="Cros-Aarteil S."/>
            <person name="Calhoun S."/>
            <person name="Haridas S."/>
            <person name="Kuo A."/>
            <person name="Mondo S."/>
            <person name="Pangilinan J."/>
            <person name="Riley R."/>
            <person name="LaButti K."/>
            <person name="Andreopoulos B."/>
            <person name="Lipzen A."/>
            <person name="Chen C."/>
            <person name="Yan M."/>
            <person name="Daum C."/>
            <person name="Ng V."/>
            <person name="Clum A."/>
            <person name="Steindorff A."/>
            <person name="Ohm R.A."/>
            <person name="Martin F."/>
            <person name="Silar P."/>
            <person name="Natvig D.O."/>
            <person name="Lalanne C."/>
            <person name="Gautier V."/>
            <person name="Ament-Velasquez S.L."/>
            <person name="Kruys A."/>
            <person name="Hutchinson M.I."/>
            <person name="Powell A.J."/>
            <person name="Barry K."/>
            <person name="Miller A.N."/>
            <person name="Grigoriev I.V."/>
            <person name="Debuchy R."/>
            <person name="Gladieux P."/>
            <person name="Hiltunen Thoren M."/>
            <person name="Johannesson H."/>
        </authorList>
    </citation>
    <scope>NUCLEOTIDE SEQUENCE [LARGE SCALE GENOMIC DNA]</scope>
    <source>
        <strain evidence="3">CBS 284.82</strain>
    </source>
</reference>
<evidence type="ECO:0000313" key="2">
    <source>
        <dbReference type="EMBL" id="KAK4032421.1"/>
    </source>
</evidence>
<dbReference type="EMBL" id="MU854612">
    <property type="protein sequence ID" value="KAK4032421.1"/>
    <property type="molecule type" value="Genomic_DNA"/>
</dbReference>
<proteinExistence type="predicted"/>
<evidence type="ECO:0000313" key="3">
    <source>
        <dbReference type="Proteomes" id="UP001303115"/>
    </source>
</evidence>
<dbReference type="Pfam" id="PF14087">
    <property type="entry name" value="DUF4267"/>
    <property type="match status" value="1"/>
</dbReference>
<accession>A0AAN6P9T6</accession>
<protein>
    <submittedName>
        <fullName evidence="2">Uncharacterized protein</fullName>
    </submittedName>
</protein>